<name>S7T6R1_9BACT</name>
<dbReference type="InterPro" id="IPR045079">
    <property type="entry name" value="Oxoprolinase-like"/>
</dbReference>
<dbReference type="PANTHER" id="PTHR11365">
    <property type="entry name" value="5-OXOPROLINASE RELATED"/>
    <property type="match status" value="1"/>
</dbReference>
<reference evidence="4 5" key="1">
    <citation type="journal article" date="2013" name="Genome Announc.">
        <title>Draft genome sequences for three mercury-methylating, sulfate-reducing bacteria.</title>
        <authorList>
            <person name="Brown S.D."/>
            <person name="Hurt R.A.Jr."/>
            <person name="Gilmour C.C."/>
            <person name="Elias D.A."/>
        </authorList>
    </citation>
    <scope>NUCLEOTIDE SEQUENCE [LARGE SCALE GENOMIC DNA]</scope>
    <source>
        <strain evidence="4 5">DSM 16529</strain>
    </source>
</reference>
<accession>S7T6R1</accession>
<dbReference type="Pfam" id="PF19278">
    <property type="entry name" value="Hydant_A_C"/>
    <property type="match status" value="1"/>
</dbReference>
<comment type="caution">
    <text evidence="4">The sequence shown here is derived from an EMBL/GenBank/DDBJ whole genome shotgun (WGS) entry which is preliminary data.</text>
</comment>
<proteinExistence type="predicted"/>
<dbReference type="GO" id="GO:0005829">
    <property type="term" value="C:cytosol"/>
    <property type="evidence" value="ECO:0007669"/>
    <property type="project" value="TreeGrafter"/>
</dbReference>
<evidence type="ECO:0000259" key="3">
    <source>
        <dbReference type="Pfam" id="PF19278"/>
    </source>
</evidence>
<organism evidence="4 5">
    <name type="scientific">Alkalidesulfovibrio alkalitolerans DSM 16529</name>
    <dbReference type="NCBI Taxonomy" id="1121439"/>
    <lineage>
        <taxon>Bacteria</taxon>
        <taxon>Pseudomonadati</taxon>
        <taxon>Thermodesulfobacteriota</taxon>
        <taxon>Desulfovibrionia</taxon>
        <taxon>Desulfovibrionales</taxon>
        <taxon>Desulfovibrionaceae</taxon>
        <taxon>Alkalidesulfovibrio</taxon>
    </lineage>
</organism>
<dbReference type="RefSeq" id="WP_020886887.1">
    <property type="nucleotide sequence ID" value="NZ_ATHI01000026.1"/>
</dbReference>
<dbReference type="InterPro" id="IPR002821">
    <property type="entry name" value="Hydantoinase_A"/>
</dbReference>
<keyword evidence="5" id="KW-1185">Reference proteome</keyword>
<dbReference type="GO" id="GO:0006749">
    <property type="term" value="P:glutathione metabolic process"/>
    <property type="evidence" value="ECO:0007669"/>
    <property type="project" value="TreeGrafter"/>
</dbReference>
<dbReference type="OrthoDB" id="9759608at2"/>
<dbReference type="PANTHER" id="PTHR11365:SF23">
    <property type="entry name" value="HYPOTHETICAL 5-OXOPROLINASE (EUROFUNG)-RELATED"/>
    <property type="match status" value="1"/>
</dbReference>
<dbReference type="PATRIC" id="fig|1121439.3.peg.1539"/>
<dbReference type="STRING" id="1121439.dsat_0193"/>
<dbReference type="eggNOG" id="COG0145">
    <property type="taxonomic scope" value="Bacteria"/>
</dbReference>
<dbReference type="AlphaFoldDB" id="S7T6R1"/>
<dbReference type="GO" id="GO:0017168">
    <property type="term" value="F:5-oxoprolinase (ATP-hydrolyzing) activity"/>
    <property type="evidence" value="ECO:0007669"/>
    <property type="project" value="TreeGrafter"/>
</dbReference>
<feature type="domain" description="Hydantoinase/oxoprolinase N-terminal" evidence="2">
    <location>
        <begin position="4"/>
        <end position="170"/>
    </location>
</feature>
<dbReference type="Proteomes" id="UP000014975">
    <property type="component" value="Unassembled WGS sequence"/>
</dbReference>
<dbReference type="Pfam" id="PF05378">
    <property type="entry name" value="Hydant_A_N"/>
    <property type="match status" value="1"/>
</dbReference>
<evidence type="ECO:0000313" key="5">
    <source>
        <dbReference type="Proteomes" id="UP000014975"/>
    </source>
</evidence>
<dbReference type="EMBL" id="ATHI01000026">
    <property type="protein sequence ID" value="EPR32752.1"/>
    <property type="molecule type" value="Genomic_DNA"/>
</dbReference>
<sequence>MLSIGVDTGGTFTDFIYKDGASFGVHKRLSTPDDPSRAVIEGVRHIAGNRSVSIIHGSTVATNAILERKGVKTALIANLGFTDVIEIGRQNRHRLYDLHYRRPAHIVPRELRFGLPGRIGSAGETVQPFDAQAAREAAQAVARAGCESVAVCLLFSFLDPSHELAVREAFADTGVAVSLSHEILAEFREFERASTTVINAYVSPKMSRYLTRLRAEAGEKTPLRIMQSNGGSISAETAMRESVRTILSGPAGGAVGAFHLGAAAGFERLITFDMGGTSTDVALIDGSLPLTLESAIEGYPVKVPMIDIHTVGAGGGSIARLDEGGALTVGPESAGADPGPICYGKGTEITTTDANLFLGRLIPERFLGGGMRLETETLNAAVADMAHKAGLSEKALAEGILEVANATMERAIRVISVERGFDPREFTLFSFGGAGGLHACFLAKQLSMPRVFIPKNPGILSAVGMIMADVIKDYSQTVMLQARATTTDDLHGHFSPLIAQGSADLAAEGFAAGAMHFEKFLDMRYQGQSFEIITPYAEDFAEAFEAEHERKYGYRNPGKAIEIVTVRLRARGVPEKPAFAKADKLVDDVPAEAILETRPVVFSGSARPTPVIDREKLLSGNVLPGPAIVVEYTSTIVLPPFATATVDAWGNLVVKIDHERCDA</sequence>
<evidence type="ECO:0000313" key="4">
    <source>
        <dbReference type="EMBL" id="EPR32752.1"/>
    </source>
</evidence>
<protein>
    <submittedName>
        <fullName evidence="4">Hydantoinase/oxoprolinase</fullName>
    </submittedName>
</protein>
<dbReference type="Pfam" id="PF01968">
    <property type="entry name" value="Hydantoinase_A"/>
    <property type="match status" value="1"/>
</dbReference>
<evidence type="ECO:0000259" key="2">
    <source>
        <dbReference type="Pfam" id="PF05378"/>
    </source>
</evidence>
<dbReference type="InterPro" id="IPR049517">
    <property type="entry name" value="ACX-like_C"/>
</dbReference>
<evidence type="ECO:0000259" key="1">
    <source>
        <dbReference type="Pfam" id="PF01968"/>
    </source>
</evidence>
<dbReference type="InterPro" id="IPR008040">
    <property type="entry name" value="Hydant_A_N"/>
</dbReference>
<gene>
    <name evidence="4" type="ORF">dsat_0193</name>
</gene>
<feature type="domain" description="Acetophenone carboxylase-like C-terminal" evidence="3">
    <location>
        <begin position="483"/>
        <end position="649"/>
    </location>
</feature>
<feature type="domain" description="Hydantoinase A/oxoprolinase" evidence="1">
    <location>
        <begin position="192"/>
        <end position="473"/>
    </location>
</feature>